<keyword evidence="1" id="KW-0812">Transmembrane</keyword>
<feature type="transmembrane region" description="Helical" evidence="1">
    <location>
        <begin position="300"/>
        <end position="320"/>
    </location>
</feature>
<feature type="transmembrane region" description="Helical" evidence="1">
    <location>
        <begin position="93"/>
        <end position="112"/>
    </location>
</feature>
<feature type="transmembrane region" description="Helical" evidence="1">
    <location>
        <begin position="119"/>
        <end position="136"/>
    </location>
</feature>
<evidence type="ECO:0000313" key="2">
    <source>
        <dbReference type="EMBL" id="BAT24122.1"/>
    </source>
</evidence>
<feature type="transmembrane region" description="Helical" evidence="1">
    <location>
        <begin position="326"/>
        <end position="346"/>
    </location>
</feature>
<feature type="transmembrane region" description="Helical" evidence="1">
    <location>
        <begin position="28"/>
        <end position="45"/>
    </location>
</feature>
<feature type="transmembrane region" description="Helical" evidence="1">
    <location>
        <begin position="244"/>
        <end position="261"/>
    </location>
</feature>
<feature type="transmembrane region" description="Helical" evidence="1">
    <location>
        <begin position="273"/>
        <end position="293"/>
    </location>
</feature>
<feature type="transmembrane region" description="Helical" evidence="1">
    <location>
        <begin position="6"/>
        <end position="21"/>
    </location>
</feature>
<name>A0A0P0YS79_9ENTR</name>
<evidence type="ECO:0000256" key="1">
    <source>
        <dbReference type="SAM" id="Phobius"/>
    </source>
</evidence>
<gene>
    <name evidence="2" type="primary">wzy</name>
</gene>
<dbReference type="InterPro" id="IPR049458">
    <property type="entry name" value="EpsG-like"/>
</dbReference>
<feature type="transmembrane region" description="Helical" evidence="1">
    <location>
        <begin position="142"/>
        <end position="158"/>
    </location>
</feature>
<proteinExistence type="predicted"/>
<accession>A0A0P0YS79</accession>
<dbReference type="AlphaFoldDB" id="A0A0P0YS79"/>
<feature type="transmembrane region" description="Helical" evidence="1">
    <location>
        <begin position="196"/>
        <end position="223"/>
    </location>
</feature>
<feature type="transmembrane region" description="Helical" evidence="1">
    <location>
        <begin position="165"/>
        <end position="190"/>
    </location>
</feature>
<reference evidence="2" key="1">
    <citation type="submission" date="2014-04" db="EMBL/GenBank/DDBJ databases">
        <authorList>
            <person name="Harrison E."/>
        </authorList>
    </citation>
    <scope>NUCLEOTIDE SEQUENCE</scope>
    <source>
        <strain evidence="2">4463/52</strain>
    </source>
</reference>
<sequence>MEVYFLLIFSCVIFSLIYDYINQRLVKNILALVLFIVLVSVPALRNDTVGSDSRMYAEFLTYNYSILEWVNQGIEIGDGAIYWLISNLFGQQYFYLFLFYALIINFLFLYTIIKLEKKITIAIVILLLYGGMYFVQLNNLRQTMAVAWFMLAIVYLIEEKYIKTYIILVVAILFHYSAAFCLFIPVAYYLMKKRYWMVYFTSVISFFLLSVASLYIASFVSGFDALEKFSRYSVDADNSSGQKIFIVNLVFFVLTFIVVNFKELIKDKLAAMSFYLCSITLVIQFCVAFLGLSSLGLGRLYQYFIIGYVFYFPYVMKQITPEKRPFLSWSVFSFLLIYIFFYMVVYNNGKYIPYVMNDDFSINIF</sequence>
<dbReference type="Pfam" id="PF14897">
    <property type="entry name" value="EpsG"/>
    <property type="match status" value="1"/>
</dbReference>
<dbReference type="EMBL" id="AB924597">
    <property type="protein sequence ID" value="BAT24122.1"/>
    <property type="molecule type" value="Genomic_DNA"/>
</dbReference>
<reference evidence="2" key="2">
    <citation type="journal article" date="2015" name="Sci. Rep.">
        <title>Genetic analysis of capsular polysaccharide synthesis gene clusters in 79 capsular types of Klebsiella spp.</title>
        <authorList>
            <person name="Pan Y.J."/>
            <person name="Lin T.L."/>
            <person name="Chen C.T."/>
            <person name="Chen Y.Y."/>
            <person name="Hsieh P.F."/>
            <person name="Hsu C.R."/>
            <person name="Wu M.C."/>
            <person name="Wang J.T."/>
        </authorList>
    </citation>
    <scope>NUCLEOTIDE SEQUENCE</scope>
    <source>
        <strain evidence="2">4463/52</strain>
    </source>
</reference>
<keyword evidence="1" id="KW-1133">Transmembrane helix</keyword>
<keyword evidence="1" id="KW-0472">Membrane</keyword>
<protein>
    <submittedName>
        <fullName evidence="2">O-antigen and lipid-linked capsular repeat unit polymerase</fullName>
    </submittedName>
</protein>
<organism evidence="2">
    <name type="scientific">Klebsiella sp. 4463/52</name>
    <dbReference type="NCBI Taxonomy" id="1497830"/>
    <lineage>
        <taxon>Bacteria</taxon>
        <taxon>Pseudomonadati</taxon>
        <taxon>Pseudomonadota</taxon>
        <taxon>Gammaproteobacteria</taxon>
        <taxon>Enterobacterales</taxon>
        <taxon>Enterobacteriaceae</taxon>
        <taxon>Klebsiella/Raoultella group</taxon>
        <taxon>Klebsiella</taxon>
    </lineage>
</organism>